<dbReference type="Proteomes" id="UP000595437">
    <property type="component" value="Chromosome 16"/>
</dbReference>
<dbReference type="EMBL" id="CP045905">
    <property type="protein sequence ID" value="QQP37035.1"/>
    <property type="molecule type" value="Genomic_DNA"/>
</dbReference>
<evidence type="ECO:0000313" key="2">
    <source>
        <dbReference type="Proteomes" id="UP000595437"/>
    </source>
</evidence>
<evidence type="ECO:0000313" key="1">
    <source>
        <dbReference type="EMBL" id="QQP37035.1"/>
    </source>
</evidence>
<gene>
    <name evidence="1" type="ORF">FKW44_022328</name>
</gene>
<keyword evidence="2" id="KW-1185">Reference proteome</keyword>
<protein>
    <submittedName>
        <fullName evidence="1">Uncharacterized protein</fullName>
    </submittedName>
</protein>
<proteinExistence type="predicted"/>
<accession>A0A7T8GT18</accession>
<sequence length="50" mass="5766">MDEIRAISELMGNGFAAFTQRTNRPLILKQTTRKIYPRGDSILQILFPRS</sequence>
<organism evidence="1 2">
    <name type="scientific">Caligus rogercresseyi</name>
    <name type="common">Sea louse</name>
    <dbReference type="NCBI Taxonomy" id="217165"/>
    <lineage>
        <taxon>Eukaryota</taxon>
        <taxon>Metazoa</taxon>
        <taxon>Ecdysozoa</taxon>
        <taxon>Arthropoda</taxon>
        <taxon>Crustacea</taxon>
        <taxon>Multicrustacea</taxon>
        <taxon>Hexanauplia</taxon>
        <taxon>Copepoda</taxon>
        <taxon>Siphonostomatoida</taxon>
        <taxon>Caligidae</taxon>
        <taxon>Caligus</taxon>
    </lineage>
</organism>
<reference evidence="2" key="1">
    <citation type="submission" date="2021-01" db="EMBL/GenBank/DDBJ databases">
        <title>Caligus Genome Assembly.</title>
        <authorList>
            <person name="Gallardo-Escarate C."/>
        </authorList>
    </citation>
    <scope>NUCLEOTIDE SEQUENCE [LARGE SCALE GENOMIC DNA]</scope>
</reference>
<name>A0A7T8GT18_CALRO</name>
<dbReference type="AlphaFoldDB" id="A0A7T8GT18"/>